<sequence length="52" mass="6068">MYFLPNESRNFISPPTSNPPIFNYVSFCKILSINDIRDKVETILKKQNFISS</sequence>
<dbReference type="EMBL" id="LLXL01001653">
    <property type="protein sequence ID" value="PKK63445.1"/>
    <property type="molecule type" value="Genomic_DNA"/>
</dbReference>
<proteinExistence type="predicted"/>
<protein>
    <submittedName>
        <fullName evidence="1">Uncharacterized protein</fullName>
    </submittedName>
</protein>
<comment type="caution">
    <text evidence="1">The sequence shown here is derived from an EMBL/GenBank/DDBJ whole genome shotgun (WGS) entry which is preliminary data.</text>
</comment>
<reference evidence="1 2" key="2">
    <citation type="submission" date="2017-10" db="EMBL/GenBank/DDBJ databases">
        <title>Extensive intraspecific genome diversity in a model arbuscular mycorrhizal fungus.</title>
        <authorList>
            <person name="Chen E.C.H."/>
            <person name="Morin E."/>
            <person name="Baudet D."/>
            <person name="Noel J."/>
            <person name="Ndikumana S."/>
            <person name="Charron P."/>
            <person name="St-Onge C."/>
            <person name="Giorgi J."/>
            <person name="Grigoriev I.V."/>
            <person name="Roux C."/>
            <person name="Martin F.M."/>
            <person name="Corradi N."/>
        </authorList>
    </citation>
    <scope>NUCLEOTIDE SEQUENCE [LARGE SCALE GENOMIC DNA]</scope>
    <source>
        <strain evidence="1 2">C2</strain>
    </source>
</reference>
<dbReference type="AlphaFoldDB" id="A0A2N1MP82"/>
<gene>
    <name evidence="1" type="ORF">RhiirC2_758272</name>
</gene>
<evidence type="ECO:0000313" key="1">
    <source>
        <dbReference type="EMBL" id="PKK63445.1"/>
    </source>
</evidence>
<feature type="non-terminal residue" evidence="1">
    <location>
        <position position="52"/>
    </location>
</feature>
<reference evidence="1 2" key="1">
    <citation type="submission" date="2016-04" db="EMBL/GenBank/DDBJ databases">
        <title>Genome analyses suggest a sexual origin of heterokaryosis in a supposedly ancient asexual fungus.</title>
        <authorList>
            <person name="Ropars J."/>
            <person name="Sedzielewska K."/>
            <person name="Noel J."/>
            <person name="Charron P."/>
            <person name="Farinelli L."/>
            <person name="Marton T."/>
            <person name="Kruger M."/>
            <person name="Pelin A."/>
            <person name="Brachmann A."/>
            <person name="Corradi N."/>
        </authorList>
    </citation>
    <scope>NUCLEOTIDE SEQUENCE [LARGE SCALE GENOMIC DNA]</scope>
    <source>
        <strain evidence="1 2">C2</strain>
    </source>
</reference>
<evidence type="ECO:0000313" key="2">
    <source>
        <dbReference type="Proteomes" id="UP000233469"/>
    </source>
</evidence>
<organism evidence="1 2">
    <name type="scientific">Rhizophagus irregularis</name>
    <dbReference type="NCBI Taxonomy" id="588596"/>
    <lineage>
        <taxon>Eukaryota</taxon>
        <taxon>Fungi</taxon>
        <taxon>Fungi incertae sedis</taxon>
        <taxon>Mucoromycota</taxon>
        <taxon>Glomeromycotina</taxon>
        <taxon>Glomeromycetes</taxon>
        <taxon>Glomerales</taxon>
        <taxon>Glomeraceae</taxon>
        <taxon>Rhizophagus</taxon>
    </lineage>
</organism>
<dbReference type="Proteomes" id="UP000233469">
    <property type="component" value="Unassembled WGS sequence"/>
</dbReference>
<accession>A0A2N1MP82</accession>
<name>A0A2N1MP82_9GLOM</name>